<evidence type="ECO:0000256" key="1">
    <source>
        <dbReference type="ARBA" id="ARBA00023002"/>
    </source>
</evidence>
<dbReference type="InterPro" id="IPR002347">
    <property type="entry name" value="SDR_fam"/>
</dbReference>
<dbReference type="Proteomes" id="UP001215280">
    <property type="component" value="Unassembled WGS sequence"/>
</dbReference>
<dbReference type="PANTHER" id="PTHR43157:SF31">
    <property type="entry name" value="PHOSPHATIDYLINOSITOL-GLYCAN BIOSYNTHESIS CLASS F PROTEIN"/>
    <property type="match status" value="1"/>
</dbReference>
<dbReference type="GO" id="GO:0016491">
    <property type="term" value="F:oxidoreductase activity"/>
    <property type="evidence" value="ECO:0007669"/>
    <property type="project" value="UniProtKB-KW"/>
</dbReference>
<gene>
    <name evidence="2" type="ORF">DFH07DRAFT_912256</name>
</gene>
<protein>
    <submittedName>
        <fullName evidence="2">NAD-P-binding protein</fullName>
    </submittedName>
</protein>
<name>A0AAD7NTX3_9AGAR</name>
<dbReference type="PANTHER" id="PTHR43157">
    <property type="entry name" value="PHOSPHATIDYLINOSITOL-GLYCAN BIOSYNTHESIS CLASS F PROTEIN-RELATED"/>
    <property type="match status" value="1"/>
</dbReference>
<dbReference type="InterPro" id="IPR036291">
    <property type="entry name" value="NAD(P)-bd_dom_sf"/>
</dbReference>
<evidence type="ECO:0000313" key="2">
    <source>
        <dbReference type="EMBL" id="KAJ7775733.1"/>
    </source>
</evidence>
<proteinExistence type="predicted"/>
<dbReference type="Pfam" id="PF00106">
    <property type="entry name" value="adh_short"/>
    <property type="match status" value="1"/>
</dbReference>
<sequence>MPARKTVSEDDLVDLHGKVVLVTGGNTGIGYATIQMLARRGAKVYMGARDQGRAEAAIKQLETENINDGSVHWLKLDLSDPRTAKAAANEFLGKEQRLDILVNNAAIGVGPFKLTNDGLLDVMVTNHFSPFVLTDTLLPLLKETAKESSSDVRIVNVSSMVHAQVKPSFSTKGGFNQNYGDSATQRLNTYGNTKLANLLHIKELQKRLNAESIPITCLSLHPGTITTSGSNAYVGSVPYIGGFLNNFVTPLFFGSWRQGAMTVAFAAAGKDIAQERVKYQGAYLVPVGTIGSSSGLAQDERMQKELYETTQTILADLI</sequence>
<keyword evidence="3" id="KW-1185">Reference proteome</keyword>
<accession>A0AAD7NTX3</accession>
<organism evidence="2 3">
    <name type="scientific">Mycena maculata</name>
    <dbReference type="NCBI Taxonomy" id="230809"/>
    <lineage>
        <taxon>Eukaryota</taxon>
        <taxon>Fungi</taxon>
        <taxon>Dikarya</taxon>
        <taxon>Basidiomycota</taxon>
        <taxon>Agaricomycotina</taxon>
        <taxon>Agaricomycetes</taxon>
        <taxon>Agaricomycetidae</taxon>
        <taxon>Agaricales</taxon>
        <taxon>Marasmiineae</taxon>
        <taxon>Mycenaceae</taxon>
        <taxon>Mycena</taxon>
    </lineage>
</organism>
<keyword evidence="1" id="KW-0560">Oxidoreductase</keyword>
<dbReference type="AlphaFoldDB" id="A0AAD7NTX3"/>
<comment type="caution">
    <text evidence="2">The sequence shown here is derived from an EMBL/GenBank/DDBJ whole genome shotgun (WGS) entry which is preliminary data.</text>
</comment>
<dbReference type="EMBL" id="JARJLG010000014">
    <property type="protein sequence ID" value="KAJ7775733.1"/>
    <property type="molecule type" value="Genomic_DNA"/>
</dbReference>
<evidence type="ECO:0000313" key="3">
    <source>
        <dbReference type="Proteomes" id="UP001215280"/>
    </source>
</evidence>
<dbReference type="Gene3D" id="3.40.50.720">
    <property type="entry name" value="NAD(P)-binding Rossmann-like Domain"/>
    <property type="match status" value="1"/>
</dbReference>
<dbReference type="SUPFAM" id="SSF51735">
    <property type="entry name" value="NAD(P)-binding Rossmann-fold domains"/>
    <property type="match status" value="1"/>
</dbReference>
<reference evidence="2" key="1">
    <citation type="submission" date="2023-03" db="EMBL/GenBank/DDBJ databases">
        <title>Massive genome expansion in bonnet fungi (Mycena s.s.) driven by repeated elements and novel gene families across ecological guilds.</title>
        <authorList>
            <consortium name="Lawrence Berkeley National Laboratory"/>
            <person name="Harder C.B."/>
            <person name="Miyauchi S."/>
            <person name="Viragh M."/>
            <person name="Kuo A."/>
            <person name="Thoen E."/>
            <person name="Andreopoulos B."/>
            <person name="Lu D."/>
            <person name="Skrede I."/>
            <person name="Drula E."/>
            <person name="Henrissat B."/>
            <person name="Morin E."/>
            <person name="Kohler A."/>
            <person name="Barry K."/>
            <person name="LaButti K."/>
            <person name="Morin E."/>
            <person name="Salamov A."/>
            <person name="Lipzen A."/>
            <person name="Mereny Z."/>
            <person name="Hegedus B."/>
            <person name="Baldrian P."/>
            <person name="Stursova M."/>
            <person name="Weitz H."/>
            <person name="Taylor A."/>
            <person name="Grigoriev I.V."/>
            <person name="Nagy L.G."/>
            <person name="Martin F."/>
            <person name="Kauserud H."/>
        </authorList>
    </citation>
    <scope>NUCLEOTIDE SEQUENCE</scope>
    <source>
        <strain evidence="2">CBHHK188m</strain>
    </source>
</reference>
<dbReference type="PRINTS" id="PR00081">
    <property type="entry name" value="GDHRDH"/>
</dbReference>